<protein>
    <submittedName>
        <fullName evidence="1">Phage tail protein</fullName>
    </submittedName>
</protein>
<sequence length="206" mass="23293">MKNYNLEIEQAEIGDNGLATKAGWIKVYIADPQTREYLNASMENIYFDVSVSAGAYIDAPELPIKAGFAVVRSEDGSKWEIVTDNRGKTAYSTETRQSIEIDFIGDLPDTLTFLEPKTEFDKWNGKKWVTDTEAQKAVLVAQAEQEKTQRLEEANATITYLQDAIEVGLDNDDYQAKLTAWKTYRVLLNRVDTSLAPDIDWPEKPE</sequence>
<dbReference type="AlphaFoldDB" id="A0A264VRY6"/>
<dbReference type="InterPro" id="IPR003458">
    <property type="entry name" value="Phage_T4_Gp38_tail_assem"/>
</dbReference>
<organism evidence="1 2">
    <name type="scientific">Providencia rettgeri</name>
    <dbReference type="NCBI Taxonomy" id="587"/>
    <lineage>
        <taxon>Bacteria</taxon>
        <taxon>Pseudomonadati</taxon>
        <taxon>Pseudomonadota</taxon>
        <taxon>Gammaproteobacteria</taxon>
        <taxon>Enterobacterales</taxon>
        <taxon>Morganellaceae</taxon>
        <taxon>Providencia</taxon>
    </lineage>
</organism>
<dbReference type="Proteomes" id="UP000216001">
    <property type="component" value="Unassembled WGS sequence"/>
</dbReference>
<accession>A0A264VRY6</accession>
<dbReference type="InterPro" id="IPR051220">
    <property type="entry name" value="TFA_Chaperone"/>
</dbReference>
<name>A0A264VRY6_PRORE</name>
<proteinExistence type="predicted"/>
<evidence type="ECO:0000313" key="1">
    <source>
        <dbReference type="EMBL" id="OZS74071.1"/>
    </source>
</evidence>
<dbReference type="Pfam" id="PF02413">
    <property type="entry name" value="Caudo_TAP"/>
    <property type="match status" value="1"/>
</dbReference>
<evidence type="ECO:0000313" key="2">
    <source>
        <dbReference type="Proteomes" id="UP000216001"/>
    </source>
</evidence>
<dbReference type="OrthoDB" id="8596093at2"/>
<gene>
    <name evidence="1" type="ORF">CHI95_13335</name>
</gene>
<dbReference type="RefSeq" id="WP_094961873.1">
    <property type="nucleotide sequence ID" value="NZ_NOWC01000015.1"/>
</dbReference>
<dbReference type="PANTHER" id="PTHR34413:SF2">
    <property type="entry name" value="PROPHAGE TAIL FIBER ASSEMBLY PROTEIN HOMOLOG TFAE-RELATED"/>
    <property type="match status" value="1"/>
</dbReference>
<dbReference type="EMBL" id="NOWC01000015">
    <property type="protein sequence ID" value="OZS74071.1"/>
    <property type="molecule type" value="Genomic_DNA"/>
</dbReference>
<comment type="caution">
    <text evidence="1">The sequence shown here is derived from an EMBL/GenBank/DDBJ whole genome shotgun (WGS) entry which is preliminary data.</text>
</comment>
<dbReference type="PANTHER" id="PTHR34413">
    <property type="entry name" value="PROPHAGE TAIL FIBER ASSEMBLY PROTEIN HOMOLOG TFAE-RELATED-RELATED"/>
    <property type="match status" value="1"/>
</dbReference>
<reference evidence="1 2" key="1">
    <citation type="submission" date="2017-07" db="EMBL/GenBank/DDBJ databases">
        <title>blaIMP-27 on transferable plasmids in Proteus mirabilis and Providencia rettgeri.</title>
        <authorList>
            <person name="Potter R."/>
        </authorList>
    </citation>
    <scope>NUCLEOTIDE SEQUENCE [LARGE SCALE GENOMIC DNA]</scope>
    <source>
        <strain evidence="1 2">PR1</strain>
    </source>
</reference>